<dbReference type="SUPFAM" id="SSF54637">
    <property type="entry name" value="Thioesterase/thiol ester dehydrase-isomerase"/>
    <property type="match status" value="1"/>
</dbReference>
<dbReference type="RefSeq" id="WP_091812500.1">
    <property type="nucleotide sequence ID" value="NZ_FNNE01000004.1"/>
</dbReference>
<dbReference type="AlphaFoldDB" id="A0A1H2WSB9"/>
<dbReference type="Pfam" id="PF13279">
    <property type="entry name" value="4HBT_2"/>
    <property type="match status" value="1"/>
</dbReference>
<dbReference type="Proteomes" id="UP000199675">
    <property type="component" value="Unassembled WGS sequence"/>
</dbReference>
<sequence length="131" mass="14963">MFQCHIDPRFNDTDALGHISNTAYPVWFEQGRAPVFELFHPSLDLKTWPLILARIEVDLKAQSYWGKPIDIRTHIGKVGTSSCQVIQEAWQDGKQVAAGLAVLIYFDYQTEKSMPIPDDIRARLAEHQLPE</sequence>
<dbReference type="STRING" id="488533.SAMN04487960_104262"/>
<name>A0A1H2WSB9_9GAMM</name>
<accession>A0A1H2WSB9</accession>
<keyword evidence="2" id="KW-1185">Reference proteome</keyword>
<organism evidence="1 2">
    <name type="scientific">Marinobacter mobilis</name>
    <dbReference type="NCBI Taxonomy" id="488533"/>
    <lineage>
        <taxon>Bacteria</taxon>
        <taxon>Pseudomonadati</taxon>
        <taxon>Pseudomonadota</taxon>
        <taxon>Gammaproteobacteria</taxon>
        <taxon>Pseudomonadales</taxon>
        <taxon>Marinobacteraceae</taxon>
        <taxon>Marinobacter</taxon>
    </lineage>
</organism>
<proteinExistence type="predicted"/>
<keyword evidence="1" id="KW-0378">Hydrolase</keyword>
<dbReference type="InterPro" id="IPR029069">
    <property type="entry name" value="HotDog_dom_sf"/>
</dbReference>
<dbReference type="OrthoDB" id="9799036at2"/>
<gene>
    <name evidence="1" type="ORF">SAMN04487960_104262</name>
</gene>
<dbReference type="Gene3D" id="3.10.129.10">
    <property type="entry name" value="Hotdog Thioesterase"/>
    <property type="match status" value="1"/>
</dbReference>
<reference evidence="1 2" key="1">
    <citation type="submission" date="2016-10" db="EMBL/GenBank/DDBJ databases">
        <authorList>
            <person name="de Groot N.N."/>
        </authorList>
    </citation>
    <scope>NUCLEOTIDE SEQUENCE [LARGE SCALE GENOMIC DNA]</scope>
    <source>
        <strain evidence="1 2">CGMCC 1.7059</strain>
    </source>
</reference>
<dbReference type="EMBL" id="FNNE01000004">
    <property type="protein sequence ID" value="SDW83447.1"/>
    <property type="molecule type" value="Genomic_DNA"/>
</dbReference>
<evidence type="ECO:0000313" key="2">
    <source>
        <dbReference type="Proteomes" id="UP000199675"/>
    </source>
</evidence>
<dbReference type="GO" id="GO:0016787">
    <property type="term" value="F:hydrolase activity"/>
    <property type="evidence" value="ECO:0007669"/>
    <property type="project" value="UniProtKB-KW"/>
</dbReference>
<dbReference type="CDD" id="cd00586">
    <property type="entry name" value="4HBT"/>
    <property type="match status" value="1"/>
</dbReference>
<evidence type="ECO:0000313" key="1">
    <source>
        <dbReference type="EMBL" id="SDW83447.1"/>
    </source>
</evidence>
<protein>
    <submittedName>
        <fullName evidence="1">Acyl-CoA thioester hydrolase</fullName>
    </submittedName>
</protein>